<dbReference type="CDD" id="cd03424">
    <property type="entry name" value="NUDIX_ADPRase_Nudt5_UGPPase_Nudt14"/>
    <property type="match status" value="1"/>
</dbReference>
<accession>A0A1H2RGA3</accession>
<keyword evidence="2" id="KW-0378">Hydrolase</keyword>
<evidence type="ECO:0000256" key="1">
    <source>
        <dbReference type="ARBA" id="ARBA00001946"/>
    </source>
</evidence>
<dbReference type="Proteomes" id="UP000199488">
    <property type="component" value="Unassembled WGS sequence"/>
</dbReference>
<evidence type="ECO:0000313" key="5">
    <source>
        <dbReference type="Proteomes" id="UP000199488"/>
    </source>
</evidence>
<sequence length="179" mass="20059">MDFTEKTTKKETIFEGKIVDLSVHDVTLPDGRSSKREVINHSGAVAVVAVTPEGKIVMVKQYRKPLEKPLVEIPAGKLEGTDSPEETAARELKEETGYTAGRLQKIASFYTSPGFADEIVHLYEAFELKAGEPETEEDEFIELMEVSVKEADELIQREEIHDAKTMYAVQYVKTIPGQR</sequence>
<protein>
    <submittedName>
        <fullName evidence="4">ADP-ribose pyrophosphatase</fullName>
    </submittedName>
</protein>
<dbReference type="RefSeq" id="WP_091611341.1">
    <property type="nucleotide sequence ID" value="NZ_FNNC01000001.1"/>
</dbReference>
<dbReference type="InterPro" id="IPR000086">
    <property type="entry name" value="NUDIX_hydrolase_dom"/>
</dbReference>
<evidence type="ECO:0000256" key="2">
    <source>
        <dbReference type="ARBA" id="ARBA00022801"/>
    </source>
</evidence>
<dbReference type="GO" id="GO:0005829">
    <property type="term" value="C:cytosol"/>
    <property type="evidence" value="ECO:0007669"/>
    <property type="project" value="TreeGrafter"/>
</dbReference>
<dbReference type="PANTHER" id="PTHR11839">
    <property type="entry name" value="UDP/ADP-SUGAR PYROPHOSPHATASE"/>
    <property type="match status" value="1"/>
</dbReference>
<organism evidence="4 5">
    <name type="scientific">Marinococcus luteus</name>
    <dbReference type="NCBI Taxonomy" id="1122204"/>
    <lineage>
        <taxon>Bacteria</taxon>
        <taxon>Bacillati</taxon>
        <taxon>Bacillota</taxon>
        <taxon>Bacilli</taxon>
        <taxon>Bacillales</taxon>
        <taxon>Bacillaceae</taxon>
        <taxon>Marinococcus</taxon>
    </lineage>
</organism>
<gene>
    <name evidence="4" type="ORF">SAMN05421781_0758</name>
</gene>
<evidence type="ECO:0000259" key="3">
    <source>
        <dbReference type="PROSITE" id="PS51462"/>
    </source>
</evidence>
<dbReference type="InterPro" id="IPR015797">
    <property type="entry name" value="NUDIX_hydrolase-like_dom_sf"/>
</dbReference>
<feature type="domain" description="Nudix hydrolase" evidence="3">
    <location>
        <begin position="39"/>
        <end position="168"/>
    </location>
</feature>
<dbReference type="FunFam" id="3.90.79.10:FF:000024">
    <property type="entry name" value="ADP-ribose pyrophosphatase"/>
    <property type="match status" value="1"/>
</dbReference>
<dbReference type="GO" id="GO:0016787">
    <property type="term" value="F:hydrolase activity"/>
    <property type="evidence" value="ECO:0007669"/>
    <property type="project" value="UniProtKB-KW"/>
</dbReference>
<dbReference type="Gene3D" id="3.90.79.10">
    <property type="entry name" value="Nucleoside Triphosphate Pyrophosphohydrolase"/>
    <property type="match status" value="1"/>
</dbReference>
<dbReference type="PROSITE" id="PS51462">
    <property type="entry name" value="NUDIX"/>
    <property type="match status" value="1"/>
</dbReference>
<dbReference type="PANTHER" id="PTHR11839:SF18">
    <property type="entry name" value="NUDIX HYDROLASE DOMAIN-CONTAINING PROTEIN"/>
    <property type="match status" value="1"/>
</dbReference>
<evidence type="ECO:0000313" key="4">
    <source>
        <dbReference type="EMBL" id="SDW18486.1"/>
    </source>
</evidence>
<proteinExistence type="predicted"/>
<dbReference type="EMBL" id="FNNC01000001">
    <property type="protein sequence ID" value="SDW18486.1"/>
    <property type="molecule type" value="Genomic_DNA"/>
</dbReference>
<dbReference type="SUPFAM" id="SSF55811">
    <property type="entry name" value="Nudix"/>
    <property type="match status" value="1"/>
</dbReference>
<name>A0A1H2RGA3_9BACI</name>
<dbReference type="STRING" id="1122204.SAMN05421781_0758"/>
<dbReference type="OrthoDB" id="9806150at2"/>
<keyword evidence="5" id="KW-1185">Reference proteome</keyword>
<dbReference type="GO" id="GO:0019693">
    <property type="term" value="P:ribose phosphate metabolic process"/>
    <property type="evidence" value="ECO:0007669"/>
    <property type="project" value="TreeGrafter"/>
</dbReference>
<dbReference type="GO" id="GO:0006753">
    <property type="term" value="P:nucleoside phosphate metabolic process"/>
    <property type="evidence" value="ECO:0007669"/>
    <property type="project" value="TreeGrafter"/>
</dbReference>
<dbReference type="Pfam" id="PF00293">
    <property type="entry name" value="NUDIX"/>
    <property type="match status" value="1"/>
</dbReference>
<comment type="cofactor">
    <cofactor evidence="1">
        <name>Mg(2+)</name>
        <dbReference type="ChEBI" id="CHEBI:18420"/>
    </cofactor>
</comment>
<dbReference type="AlphaFoldDB" id="A0A1H2RGA3"/>
<reference evidence="4 5" key="1">
    <citation type="submission" date="2016-10" db="EMBL/GenBank/DDBJ databases">
        <authorList>
            <person name="de Groot N.N."/>
        </authorList>
    </citation>
    <scope>NUCLEOTIDE SEQUENCE [LARGE SCALE GENOMIC DNA]</scope>
    <source>
        <strain evidence="4 5">DSM 23126</strain>
    </source>
</reference>